<gene>
    <name evidence="1" type="ORF">HHL24_15950</name>
</gene>
<name>A0A848IGU3_9BURK</name>
<dbReference type="RefSeq" id="WP_169486416.1">
    <property type="nucleotide sequence ID" value="NZ_JABBGJ010000015.1"/>
</dbReference>
<dbReference type="AlphaFoldDB" id="A0A848IGU3"/>
<protein>
    <submittedName>
        <fullName evidence="1">Uncharacterized protein</fullName>
    </submittedName>
</protein>
<keyword evidence="2" id="KW-1185">Reference proteome</keyword>
<organism evidence="1 2">
    <name type="scientific">Paraburkholderia polaris</name>
    <dbReference type="NCBI Taxonomy" id="2728848"/>
    <lineage>
        <taxon>Bacteria</taxon>
        <taxon>Pseudomonadati</taxon>
        <taxon>Pseudomonadota</taxon>
        <taxon>Betaproteobacteria</taxon>
        <taxon>Burkholderiales</taxon>
        <taxon>Burkholderiaceae</taxon>
        <taxon>Paraburkholderia</taxon>
    </lineage>
</organism>
<dbReference type="Proteomes" id="UP000544134">
    <property type="component" value="Unassembled WGS sequence"/>
</dbReference>
<evidence type="ECO:0000313" key="1">
    <source>
        <dbReference type="EMBL" id="NML99428.1"/>
    </source>
</evidence>
<dbReference type="EMBL" id="JABBGJ010000015">
    <property type="protein sequence ID" value="NML99428.1"/>
    <property type="molecule type" value="Genomic_DNA"/>
</dbReference>
<reference evidence="1 2" key="1">
    <citation type="submission" date="2020-04" db="EMBL/GenBank/DDBJ databases">
        <title>Paraburkholderia sp. RP-4-7 isolated from soil.</title>
        <authorList>
            <person name="Dahal R.H."/>
        </authorList>
    </citation>
    <scope>NUCLEOTIDE SEQUENCE [LARGE SCALE GENOMIC DNA]</scope>
    <source>
        <strain evidence="1 2">RP-4-7</strain>
    </source>
</reference>
<sequence length="123" mass="13674">MTNIWRKRRTGNFTAGVERPCQVFMVLAGYTVEGPEFHNASGEFVDFEHRGFRVTAEAVADELGVQWVCHALIERTDGDVKKGAPAGIELTIPRAKIDPLMAISALEHKSRAAIDDWHERGQA</sequence>
<comment type="caution">
    <text evidence="1">The sequence shown here is derived from an EMBL/GenBank/DDBJ whole genome shotgun (WGS) entry which is preliminary data.</text>
</comment>
<accession>A0A848IGU3</accession>
<proteinExistence type="predicted"/>
<evidence type="ECO:0000313" key="2">
    <source>
        <dbReference type="Proteomes" id="UP000544134"/>
    </source>
</evidence>